<dbReference type="InterPro" id="IPR036291">
    <property type="entry name" value="NAD(P)-bd_dom_sf"/>
</dbReference>
<comment type="caution">
    <text evidence="1">The sequence shown here is derived from an EMBL/GenBank/DDBJ whole genome shotgun (WGS) entry which is preliminary data.</text>
</comment>
<dbReference type="RefSeq" id="WP_091157372.1">
    <property type="nucleotide sequence ID" value="NZ_JBHTKX010000001.1"/>
</dbReference>
<accession>A0ABW3PKU2</accession>
<protein>
    <submittedName>
        <fullName evidence="1">SDR family oxidoreductase</fullName>
    </submittedName>
</protein>
<dbReference type="NCBIfam" id="NF006159">
    <property type="entry name" value="PRK08303.1"/>
    <property type="match status" value="1"/>
</dbReference>
<dbReference type="Proteomes" id="UP001597169">
    <property type="component" value="Unassembled WGS sequence"/>
</dbReference>
<proteinExistence type="predicted"/>
<keyword evidence="2" id="KW-1185">Reference proteome</keyword>
<dbReference type="Pfam" id="PF00106">
    <property type="entry name" value="adh_short"/>
    <property type="match status" value="1"/>
</dbReference>
<gene>
    <name evidence="1" type="ORF">ACFQ3J_04035</name>
</gene>
<dbReference type="PANTHER" id="PTHR44147:SF2">
    <property type="entry name" value="DEHYDROGENASE_REDUCTASE SDR FAMILY MEMBER 1"/>
    <property type="match status" value="1"/>
</dbReference>
<sequence>MTALNGKVAVVAGATRGAGRAIAVQLGASGAVVYCTGRTTRQDKSDMNRSETIEETAELVTQAGGIGIAVQVDHTDPEQVERLFERVAREREGRLDILVNDVWGGDPLTDWSKAFWEHSLEDGLMMQKRAVHSHMITSKFGAPLMVARKQGLIIEITDGVDDRYRGNLYYSLAKVSVIHLAKAMAEELKPHNVTALALTPGFLRSEAMLDYFGVTEENWRDAVRTEPHFIASETPDYVGKAAACLAADPKVHEKTGLALSSWGLSEEYDFIDRDGSRPHWGRYAKEQGL</sequence>
<dbReference type="InterPro" id="IPR002347">
    <property type="entry name" value="SDR_fam"/>
</dbReference>
<dbReference type="SUPFAM" id="SSF51735">
    <property type="entry name" value="NAD(P)-binding Rossmann-fold domains"/>
    <property type="match status" value="1"/>
</dbReference>
<dbReference type="Gene3D" id="3.40.50.720">
    <property type="entry name" value="NAD(P)-binding Rossmann-like Domain"/>
    <property type="match status" value="1"/>
</dbReference>
<dbReference type="PANTHER" id="PTHR44147">
    <property type="entry name" value="DEHYDROGENASE/REDUCTASE SDR FAMILY MEMBER 1"/>
    <property type="match status" value="1"/>
</dbReference>
<evidence type="ECO:0000313" key="2">
    <source>
        <dbReference type="Proteomes" id="UP001597169"/>
    </source>
</evidence>
<dbReference type="EMBL" id="JBHTKX010000001">
    <property type="protein sequence ID" value="MFD1127344.1"/>
    <property type="molecule type" value="Genomic_DNA"/>
</dbReference>
<evidence type="ECO:0000313" key="1">
    <source>
        <dbReference type="EMBL" id="MFD1127344.1"/>
    </source>
</evidence>
<reference evidence="2" key="1">
    <citation type="journal article" date="2019" name="Int. J. Syst. Evol. Microbiol.">
        <title>The Global Catalogue of Microorganisms (GCM) 10K type strain sequencing project: providing services to taxonomists for standard genome sequencing and annotation.</title>
        <authorList>
            <consortium name="The Broad Institute Genomics Platform"/>
            <consortium name="The Broad Institute Genome Sequencing Center for Infectious Disease"/>
            <person name="Wu L."/>
            <person name="Ma J."/>
        </authorList>
    </citation>
    <scope>NUCLEOTIDE SEQUENCE [LARGE SCALE GENOMIC DNA]</scope>
    <source>
        <strain evidence="2">CCUG 53519</strain>
    </source>
</reference>
<organism evidence="1 2">
    <name type="scientific">Paenibacillus provencensis</name>
    <dbReference type="NCBI Taxonomy" id="441151"/>
    <lineage>
        <taxon>Bacteria</taxon>
        <taxon>Bacillati</taxon>
        <taxon>Bacillota</taxon>
        <taxon>Bacilli</taxon>
        <taxon>Bacillales</taxon>
        <taxon>Paenibacillaceae</taxon>
        <taxon>Paenibacillus</taxon>
    </lineage>
</organism>
<name>A0ABW3PKU2_9BACL</name>
<dbReference type="PRINTS" id="PR00081">
    <property type="entry name" value="GDHRDH"/>
</dbReference>